<name>A0A641AV44_9ACTN</name>
<dbReference type="InterPro" id="IPR042204">
    <property type="entry name" value="2Fe-2S-bd_N"/>
</dbReference>
<evidence type="ECO:0000313" key="4">
    <source>
        <dbReference type="Proteomes" id="UP001515100"/>
    </source>
</evidence>
<evidence type="ECO:0000256" key="1">
    <source>
        <dbReference type="ARBA" id="ARBA00023002"/>
    </source>
</evidence>
<sequence>MPDSRRIASPDARRVQIVVDDVEVTAFEGDTVATALLAGGITAFHRGVDLTPRTPFCNMGTCFECTVTIDDRRLRRACVTPVRPGMRVETGESR</sequence>
<protein>
    <submittedName>
        <fullName evidence="3">(2Fe-2S)-binding protein</fullName>
    </submittedName>
</protein>
<dbReference type="GO" id="GO:0051536">
    <property type="term" value="F:iron-sulfur cluster binding"/>
    <property type="evidence" value="ECO:0007669"/>
    <property type="project" value="InterPro"/>
</dbReference>
<dbReference type="EMBL" id="SDPP02000001">
    <property type="protein sequence ID" value="KAA1380708.1"/>
    <property type="molecule type" value="Genomic_DNA"/>
</dbReference>
<dbReference type="OrthoDB" id="159930at2"/>
<dbReference type="Gene3D" id="3.10.20.440">
    <property type="entry name" value="2Fe-2S iron-sulphur cluster binding domain, sarcosine oxidase, alpha subunit, N-terminal domain"/>
    <property type="match status" value="1"/>
</dbReference>
<comment type="caution">
    <text evidence="3">The sequence shown here is derived from an EMBL/GenBank/DDBJ whole genome shotgun (WGS) entry which is preliminary data.</text>
</comment>
<feature type="domain" description="2Fe-2S ferredoxin-type" evidence="2">
    <location>
        <begin position="13"/>
        <end position="94"/>
    </location>
</feature>
<dbReference type="InterPro" id="IPR036010">
    <property type="entry name" value="2Fe-2S_ferredoxin-like_sf"/>
</dbReference>
<keyword evidence="1" id="KW-0560">Oxidoreductase</keyword>
<organism evidence="3 4">
    <name type="scientific">Aeromicrobium fastidiosum</name>
    <dbReference type="NCBI Taxonomy" id="52699"/>
    <lineage>
        <taxon>Bacteria</taxon>
        <taxon>Bacillati</taxon>
        <taxon>Actinomycetota</taxon>
        <taxon>Actinomycetes</taxon>
        <taxon>Propionibacteriales</taxon>
        <taxon>Nocardioidaceae</taxon>
        <taxon>Aeromicrobium</taxon>
    </lineage>
</organism>
<dbReference type="SUPFAM" id="SSF54292">
    <property type="entry name" value="2Fe-2S ferredoxin-like"/>
    <property type="match status" value="1"/>
</dbReference>
<dbReference type="Proteomes" id="UP001515100">
    <property type="component" value="Unassembled WGS sequence"/>
</dbReference>
<dbReference type="CDD" id="cd00207">
    <property type="entry name" value="fer2"/>
    <property type="match status" value="1"/>
</dbReference>
<proteinExistence type="predicted"/>
<evidence type="ECO:0000313" key="3">
    <source>
        <dbReference type="EMBL" id="KAA1380708.1"/>
    </source>
</evidence>
<dbReference type="GO" id="GO:0016491">
    <property type="term" value="F:oxidoreductase activity"/>
    <property type="evidence" value="ECO:0007669"/>
    <property type="project" value="UniProtKB-KW"/>
</dbReference>
<dbReference type="AlphaFoldDB" id="A0A641AV44"/>
<evidence type="ECO:0000259" key="2">
    <source>
        <dbReference type="PROSITE" id="PS51085"/>
    </source>
</evidence>
<keyword evidence="4" id="KW-1185">Reference proteome</keyword>
<dbReference type="PROSITE" id="PS51085">
    <property type="entry name" value="2FE2S_FER_2"/>
    <property type="match status" value="1"/>
</dbReference>
<dbReference type="RefSeq" id="WP_129181442.1">
    <property type="nucleotide sequence ID" value="NZ_JAGIOG010000001.1"/>
</dbReference>
<reference evidence="3" key="1">
    <citation type="submission" date="2019-09" db="EMBL/GenBank/DDBJ databases">
        <authorList>
            <person name="Li J."/>
        </authorList>
    </citation>
    <scope>NUCLEOTIDE SEQUENCE [LARGE SCALE GENOMIC DNA]</scope>
    <source>
        <strain evidence="3">NRBC 14897</strain>
    </source>
</reference>
<dbReference type="InterPro" id="IPR001041">
    <property type="entry name" value="2Fe-2S_ferredoxin-type"/>
</dbReference>
<dbReference type="Pfam" id="PF13510">
    <property type="entry name" value="Fer2_4"/>
    <property type="match status" value="1"/>
</dbReference>
<gene>
    <name evidence="3" type="ORF">ESP62_005965</name>
</gene>
<accession>A0A641AV44</accession>